<sequence length="412" mass="47082">MGKKDKKDKKKKELIEVEEVVPEELKVDHSEAQSPDTLTTSTTSTTTTTTTPVVTMNLDEIDDAVGSGSHIAALGMMLKNFKLNSDLTHMTVPGSFILPRSSLSFFAENYAAHFDLLIKANGIKDDKERMFQVYRYYMSTFKVYDDLTKKPLNPVLGETLQGSASLPDAENGAKQHVQVIAEQIQHHPFPISCTMAYNKEAGVSAAYFMPARTNFMGTYFKFTLDGDFVIKLEQHDEEYRISMATIAVRFLRNFSEFVGKTKMTSNKHDYRIKTTLYPKPLLYGSYNAMEATVYKGKEKLQKIKGCWDQEITINSEYKKNDHTTFFKRKGMTPSIIQTPHTLYETDSSNVWRGVFEAADKKAPKEMTREKSKVEEAQRKLAADRKAKGMPWVPIHFHKKGDDWYLNENEYIQ</sequence>
<feature type="region of interest" description="Disordered" evidence="1">
    <location>
        <begin position="22"/>
        <end position="48"/>
    </location>
</feature>
<keyword evidence="3" id="KW-1185">Reference proteome</keyword>
<evidence type="ECO:0000256" key="1">
    <source>
        <dbReference type="SAM" id="MobiDB-lite"/>
    </source>
</evidence>
<dbReference type="GO" id="GO:0005829">
    <property type="term" value="C:cytosol"/>
    <property type="evidence" value="ECO:0007669"/>
    <property type="project" value="TreeGrafter"/>
</dbReference>
<dbReference type="InterPro" id="IPR000648">
    <property type="entry name" value="Oxysterol-bd"/>
</dbReference>
<reference evidence="3" key="1">
    <citation type="journal article" date="2011" name="Genome Res.">
        <title>Phylogeny-wide analysis of social amoeba genomes highlights ancient origins for complex intercellular communication.</title>
        <authorList>
            <person name="Heidel A.J."/>
            <person name="Lawal H.M."/>
            <person name="Felder M."/>
            <person name="Schilde C."/>
            <person name="Helps N.R."/>
            <person name="Tunggal B."/>
            <person name="Rivero F."/>
            <person name="John U."/>
            <person name="Schleicher M."/>
            <person name="Eichinger L."/>
            <person name="Platzer M."/>
            <person name="Noegel A.A."/>
            <person name="Schaap P."/>
            <person name="Gloeckner G."/>
        </authorList>
    </citation>
    <scope>NUCLEOTIDE SEQUENCE [LARGE SCALE GENOMIC DNA]</scope>
    <source>
        <strain evidence="3">SH3</strain>
    </source>
</reference>
<dbReference type="OrthoDB" id="14833at2759"/>
<accession>F4Q167</accession>
<protein>
    <submittedName>
        <fullName evidence="2">Oxysterol binding family protein</fullName>
    </submittedName>
</protein>
<dbReference type="SUPFAM" id="SSF144000">
    <property type="entry name" value="Oxysterol-binding protein-like"/>
    <property type="match status" value="1"/>
</dbReference>
<dbReference type="GeneID" id="14870480"/>
<dbReference type="GO" id="GO:0016020">
    <property type="term" value="C:membrane"/>
    <property type="evidence" value="ECO:0007669"/>
    <property type="project" value="TreeGrafter"/>
</dbReference>
<evidence type="ECO:0000313" key="2">
    <source>
        <dbReference type="EMBL" id="EGG18568.1"/>
    </source>
</evidence>
<dbReference type="AlphaFoldDB" id="F4Q167"/>
<name>F4Q167_CACFS</name>
<dbReference type="InterPro" id="IPR037239">
    <property type="entry name" value="OSBP_sf"/>
</dbReference>
<dbReference type="OMA" id="WEPLFFK"/>
<proteinExistence type="predicted"/>
<dbReference type="PANTHER" id="PTHR10972:SF78">
    <property type="entry name" value="OXYSTEROL-BINDING PROTEIN 1-RELATED"/>
    <property type="match status" value="1"/>
</dbReference>
<dbReference type="RefSeq" id="XP_004366472.1">
    <property type="nucleotide sequence ID" value="XM_004366415.1"/>
</dbReference>
<dbReference type="Gene3D" id="2.40.160.120">
    <property type="match status" value="1"/>
</dbReference>
<dbReference type="Proteomes" id="UP000007797">
    <property type="component" value="Unassembled WGS sequence"/>
</dbReference>
<dbReference type="KEGG" id="dfa:DFA_04062"/>
<dbReference type="PANTHER" id="PTHR10972">
    <property type="entry name" value="OXYSTEROL-BINDING PROTEIN-RELATED"/>
    <property type="match status" value="1"/>
</dbReference>
<dbReference type="Gene3D" id="1.10.287.2720">
    <property type="match status" value="1"/>
</dbReference>
<organism evidence="2 3">
    <name type="scientific">Cavenderia fasciculata</name>
    <name type="common">Slime mold</name>
    <name type="synonym">Dictyostelium fasciculatum</name>
    <dbReference type="NCBI Taxonomy" id="261658"/>
    <lineage>
        <taxon>Eukaryota</taxon>
        <taxon>Amoebozoa</taxon>
        <taxon>Evosea</taxon>
        <taxon>Eumycetozoa</taxon>
        <taxon>Dictyostelia</taxon>
        <taxon>Acytosteliales</taxon>
        <taxon>Cavenderiaceae</taxon>
        <taxon>Cavenderia</taxon>
    </lineage>
</organism>
<dbReference type="GO" id="GO:0032934">
    <property type="term" value="F:sterol binding"/>
    <property type="evidence" value="ECO:0007669"/>
    <property type="project" value="TreeGrafter"/>
</dbReference>
<gene>
    <name evidence="2" type="ORF">DFA_04062</name>
</gene>
<feature type="compositionally biased region" description="Low complexity" evidence="1">
    <location>
        <begin position="37"/>
        <end position="48"/>
    </location>
</feature>
<dbReference type="Gene3D" id="3.30.70.3490">
    <property type="match status" value="1"/>
</dbReference>
<evidence type="ECO:0000313" key="3">
    <source>
        <dbReference type="Proteomes" id="UP000007797"/>
    </source>
</evidence>
<dbReference type="Pfam" id="PF01237">
    <property type="entry name" value="Oxysterol_BP"/>
    <property type="match status" value="1"/>
</dbReference>
<dbReference type="EMBL" id="GL883018">
    <property type="protein sequence ID" value="EGG18568.1"/>
    <property type="molecule type" value="Genomic_DNA"/>
</dbReference>